<gene>
    <name evidence="1" type="ORF">S06H3_63691</name>
</gene>
<feature type="non-terminal residue" evidence="1">
    <location>
        <position position="130"/>
    </location>
</feature>
<dbReference type="PANTHER" id="PTHR32294:SF0">
    <property type="entry name" value="DNA POLYMERASE III SUBUNIT ALPHA"/>
    <property type="match status" value="1"/>
</dbReference>
<dbReference type="EMBL" id="BARV01042319">
    <property type="protein sequence ID" value="GAI47286.1"/>
    <property type="molecule type" value="Genomic_DNA"/>
</dbReference>
<feature type="non-terminal residue" evidence="1">
    <location>
        <position position="1"/>
    </location>
</feature>
<dbReference type="GO" id="GO:0008408">
    <property type="term" value="F:3'-5' exonuclease activity"/>
    <property type="evidence" value="ECO:0007669"/>
    <property type="project" value="InterPro"/>
</dbReference>
<organism evidence="1">
    <name type="scientific">marine sediment metagenome</name>
    <dbReference type="NCBI Taxonomy" id="412755"/>
    <lineage>
        <taxon>unclassified sequences</taxon>
        <taxon>metagenomes</taxon>
        <taxon>ecological metagenomes</taxon>
    </lineage>
</organism>
<dbReference type="InterPro" id="IPR004805">
    <property type="entry name" value="DnaE2/DnaE/PolC"/>
</dbReference>
<name>X1PXK3_9ZZZZ</name>
<dbReference type="PANTHER" id="PTHR32294">
    <property type="entry name" value="DNA POLYMERASE III SUBUNIT ALPHA"/>
    <property type="match status" value="1"/>
</dbReference>
<sequence length="130" mass="14093">KAMGKKIAAVMKKEKRNFLAGAKKMGYSADVADEVFALIEPFAGYAFNKAHSFSYALIAYQTAYLKANYPAEYITAFLITNADQSEKVATAVAECRRLGIAVLPPDINRSQVSFSIETDGDGNAPAIRFG</sequence>
<dbReference type="AlphaFoldDB" id="X1PXK3"/>
<accession>X1PXK3</accession>
<dbReference type="GO" id="GO:0006260">
    <property type="term" value="P:DNA replication"/>
    <property type="evidence" value="ECO:0007669"/>
    <property type="project" value="InterPro"/>
</dbReference>
<protein>
    <recommendedName>
        <fullName evidence="2">DNA polymerase III alpha subunit finger domain-containing protein</fullName>
    </recommendedName>
</protein>
<evidence type="ECO:0000313" key="1">
    <source>
        <dbReference type="EMBL" id="GAI47286.1"/>
    </source>
</evidence>
<reference evidence="1" key="1">
    <citation type="journal article" date="2014" name="Front. Microbiol.">
        <title>High frequency of phylogenetically diverse reductive dehalogenase-homologous genes in deep subseafloor sedimentary metagenomes.</title>
        <authorList>
            <person name="Kawai M."/>
            <person name="Futagami T."/>
            <person name="Toyoda A."/>
            <person name="Takaki Y."/>
            <person name="Nishi S."/>
            <person name="Hori S."/>
            <person name="Arai W."/>
            <person name="Tsubouchi T."/>
            <person name="Morono Y."/>
            <person name="Uchiyama I."/>
            <person name="Ito T."/>
            <person name="Fujiyama A."/>
            <person name="Inagaki F."/>
            <person name="Takami H."/>
        </authorList>
    </citation>
    <scope>NUCLEOTIDE SEQUENCE</scope>
    <source>
        <strain evidence="1">Expedition CK06-06</strain>
    </source>
</reference>
<dbReference type="Gene3D" id="1.10.150.870">
    <property type="match status" value="1"/>
</dbReference>
<comment type="caution">
    <text evidence="1">The sequence shown here is derived from an EMBL/GenBank/DDBJ whole genome shotgun (WGS) entry which is preliminary data.</text>
</comment>
<evidence type="ECO:0008006" key="2">
    <source>
        <dbReference type="Google" id="ProtNLM"/>
    </source>
</evidence>
<proteinExistence type="predicted"/>